<comment type="cofactor">
    <cofactor evidence="1">
        <name>Mg(2+)</name>
        <dbReference type="ChEBI" id="CHEBI:18420"/>
    </cofactor>
</comment>
<dbReference type="SUPFAM" id="SSF55811">
    <property type="entry name" value="Nudix"/>
    <property type="match status" value="1"/>
</dbReference>
<dbReference type="PROSITE" id="PS00893">
    <property type="entry name" value="NUDIX_BOX"/>
    <property type="match status" value="1"/>
</dbReference>
<dbReference type="EMBL" id="CP060436">
    <property type="protein sequence ID" value="QPM90011.1"/>
    <property type="molecule type" value="Genomic_DNA"/>
</dbReference>
<dbReference type="PROSITE" id="PS51462">
    <property type="entry name" value="NUDIX"/>
    <property type="match status" value="1"/>
</dbReference>
<dbReference type="Gene3D" id="3.90.79.10">
    <property type="entry name" value="Nucleoside Triphosphate Pyrophosphohydrolase"/>
    <property type="match status" value="1"/>
</dbReference>
<dbReference type="Proteomes" id="UP000283786">
    <property type="component" value="Chromosome"/>
</dbReference>
<dbReference type="OrthoDB" id="9761969at2"/>
<dbReference type="InterPro" id="IPR020084">
    <property type="entry name" value="NUDIX_hydrolase_CS"/>
</dbReference>
<dbReference type="InterPro" id="IPR020476">
    <property type="entry name" value="Nudix_hydrolase"/>
</dbReference>
<evidence type="ECO:0000313" key="5">
    <source>
        <dbReference type="Proteomes" id="UP000283786"/>
    </source>
</evidence>
<comment type="similarity">
    <text evidence="3">Belongs to the Nudix hydrolase family.</text>
</comment>
<evidence type="ECO:0000256" key="3">
    <source>
        <dbReference type="RuleBase" id="RU003476"/>
    </source>
</evidence>
<dbReference type="KEGG" id="palw:PSAL_012420"/>
<dbReference type="GO" id="GO:0016787">
    <property type="term" value="F:hydrolase activity"/>
    <property type="evidence" value="ECO:0007669"/>
    <property type="project" value="UniProtKB-KW"/>
</dbReference>
<gene>
    <name evidence="4" type="ORF">PSAL_012420</name>
</gene>
<proteinExistence type="inferred from homology"/>
<dbReference type="AlphaFoldDB" id="A0A418SCA2"/>
<keyword evidence="2 3" id="KW-0378">Hydrolase</keyword>
<dbReference type="InterPro" id="IPR000086">
    <property type="entry name" value="NUDIX_hydrolase_dom"/>
</dbReference>
<protein>
    <submittedName>
        <fullName evidence="4">Uncharacterized protein</fullName>
    </submittedName>
</protein>
<reference evidence="4 5" key="1">
    <citation type="submission" date="2020-08" db="EMBL/GenBank/DDBJ databases">
        <title>Genome sequence of Rhodobacteraceae bacterium Lw-13e.</title>
        <authorList>
            <person name="Poehlein A."/>
            <person name="Wolter L."/>
            <person name="Daniel R."/>
            <person name="Brinkhoff T."/>
        </authorList>
    </citation>
    <scope>NUCLEOTIDE SEQUENCE [LARGE SCALE GENOMIC DNA]</scope>
    <source>
        <strain evidence="4 5">Lw-13e</strain>
    </source>
</reference>
<accession>A0A418SCA2</accession>
<name>A0A418SCA2_9RHOB</name>
<dbReference type="InterPro" id="IPR015797">
    <property type="entry name" value="NUDIX_hydrolase-like_dom_sf"/>
</dbReference>
<dbReference type="CDD" id="cd04673">
    <property type="entry name" value="NUDIX_ADPRase"/>
    <property type="match status" value="1"/>
</dbReference>
<evidence type="ECO:0000256" key="2">
    <source>
        <dbReference type="ARBA" id="ARBA00022801"/>
    </source>
</evidence>
<evidence type="ECO:0000313" key="4">
    <source>
        <dbReference type="EMBL" id="QPM90011.1"/>
    </source>
</evidence>
<keyword evidence="5" id="KW-1185">Reference proteome</keyword>
<dbReference type="RefSeq" id="WP_119840641.1">
    <property type="nucleotide sequence ID" value="NZ_CP060436.1"/>
</dbReference>
<dbReference type="PRINTS" id="PR00502">
    <property type="entry name" value="NUDIXFAMILY"/>
</dbReference>
<dbReference type="PANTHER" id="PTHR43736">
    <property type="entry name" value="ADP-RIBOSE PYROPHOSPHATASE"/>
    <property type="match status" value="1"/>
</dbReference>
<evidence type="ECO:0000256" key="1">
    <source>
        <dbReference type="ARBA" id="ARBA00001946"/>
    </source>
</evidence>
<dbReference type="PANTHER" id="PTHR43736:SF1">
    <property type="entry name" value="DIHYDRONEOPTERIN TRIPHOSPHATE DIPHOSPHATASE"/>
    <property type="match status" value="1"/>
</dbReference>
<sequence length="150" mass="15577">MLPKILPVPAVLAVVPRLGPDDLPEILLVRRANPPDAGLWGFPGGHLDPGEPLATAALRELCEETGVSASAGPVLDALDALDRDEAGALRCHFVLIAVLCHWQSGTPEAADDALQAAWVPLSQLREGTLPASAGVLALSETACARLIEKG</sequence>
<dbReference type="Pfam" id="PF00293">
    <property type="entry name" value="NUDIX"/>
    <property type="match status" value="1"/>
</dbReference>
<organism evidence="4 5">
    <name type="scientific">Pseudooceanicola algae</name>
    <dbReference type="NCBI Taxonomy" id="1537215"/>
    <lineage>
        <taxon>Bacteria</taxon>
        <taxon>Pseudomonadati</taxon>
        <taxon>Pseudomonadota</taxon>
        <taxon>Alphaproteobacteria</taxon>
        <taxon>Rhodobacterales</taxon>
        <taxon>Paracoccaceae</taxon>
        <taxon>Pseudooceanicola</taxon>
    </lineage>
</organism>